<reference evidence="1 2" key="1">
    <citation type="journal article" date="2021" name="Hortic Res">
        <title>The domestication of Cucurbita argyrosperma as revealed by the genome of its wild relative.</title>
        <authorList>
            <person name="Barrera-Redondo J."/>
            <person name="Sanchez-de la Vega G."/>
            <person name="Aguirre-Liguori J.A."/>
            <person name="Castellanos-Morales G."/>
            <person name="Gutierrez-Guerrero Y.T."/>
            <person name="Aguirre-Dugua X."/>
            <person name="Aguirre-Planter E."/>
            <person name="Tenaillon M.I."/>
            <person name="Lira-Saade R."/>
            <person name="Eguiarte L.E."/>
        </authorList>
    </citation>
    <scope>NUCLEOTIDE SEQUENCE [LARGE SCALE GENOMIC DNA]</scope>
    <source>
        <strain evidence="1">JBR-2021</strain>
    </source>
</reference>
<protein>
    <submittedName>
        <fullName evidence="1">Uncharacterized protein</fullName>
    </submittedName>
</protein>
<proteinExistence type="predicted"/>
<feature type="non-terminal residue" evidence="1">
    <location>
        <position position="1"/>
    </location>
</feature>
<keyword evidence="2" id="KW-1185">Reference proteome</keyword>
<organism evidence="1 2">
    <name type="scientific">Cucurbita argyrosperma subsp. sororia</name>
    <dbReference type="NCBI Taxonomy" id="37648"/>
    <lineage>
        <taxon>Eukaryota</taxon>
        <taxon>Viridiplantae</taxon>
        <taxon>Streptophyta</taxon>
        <taxon>Embryophyta</taxon>
        <taxon>Tracheophyta</taxon>
        <taxon>Spermatophyta</taxon>
        <taxon>Magnoliopsida</taxon>
        <taxon>eudicotyledons</taxon>
        <taxon>Gunneridae</taxon>
        <taxon>Pentapetalae</taxon>
        <taxon>rosids</taxon>
        <taxon>fabids</taxon>
        <taxon>Cucurbitales</taxon>
        <taxon>Cucurbitaceae</taxon>
        <taxon>Cucurbiteae</taxon>
        <taxon>Cucurbita</taxon>
    </lineage>
</organism>
<dbReference type="AlphaFoldDB" id="A0AAV6NEQ6"/>
<comment type="caution">
    <text evidence="1">The sequence shown here is derived from an EMBL/GenBank/DDBJ whole genome shotgun (WGS) entry which is preliminary data.</text>
</comment>
<dbReference type="EMBL" id="JAGKQH010000006">
    <property type="protein sequence ID" value="KAG6597099.1"/>
    <property type="molecule type" value="Genomic_DNA"/>
</dbReference>
<name>A0AAV6NEQ6_9ROSI</name>
<evidence type="ECO:0000313" key="2">
    <source>
        <dbReference type="Proteomes" id="UP000685013"/>
    </source>
</evidence>
<dbReference type="Proteomes" id="UP000685013">
    <property type="component" value="Chromosome 6"/>
</dbReference>
<accession>A0AAV6NEQ6</accession>
<evidence type="ECO:0000313" key="1">
    <source>
        <dbReference type="EMBL" id="KAG6597099.1"/>
    </source>
</evidence>
<gene>
    <name evidence="1" type="ORF">SDJN03_10279</name>
</gene>
<sequence>MEPLISGHLPKIGRWLEYPAIKYGAKNCISPAIQSSLTSISSTPFNPKTIIIHLPLPFLLLYLFFPWLPQFLPSSTDSSSDKVGINLEIQRFLNQSREFGH</sequence>